<feature type="region of interest" description="Disordered" evidence="1">
    <location>
        <begin position="119"/>
        <end position="159"/>
    </location>
</feature>
<sequence length="405" mass="47352">MDESELSEEILLLEEIYIQELEVKRNSSGRTESVALQLHPATGEDLEQRYVCMTLILDLPEQYPDVSPEFTIKNPRGVNEEEIQSLLEDMHKLCEERRGGPVLYELIEDVILLNLPKTTENNDRKTDKNKRSEKGDKFRRLSPRENSYSKDEQSGAYKKVKSDSNLIEFAERYDKDYRPLSGFRKRMGRGVTMKDGHAYSDEERWKEQSRGRQPNGNRDRTKKDTGSGAKGDSEKQGMFDKRKSEREYSEDNVKDRKGGEEDRKGITENNLILTTRDIPIEVETEEVLVTLGEEEMQMKITIRMMIVVVLTLKLLKQQDWVETFKKGMFEMIQELIQIEAITQDILEREEVSVDHQIGDILEKEEVLVYHQIEGMTRNLKMVIIPVMLKTRMKRRKQKLDPNSKR</sequence>
<dbReference type="Pfam" id="PF05773">
    <property type="entry name" value="RWD"/>
    <property type="match status" value="1"/>
</dbReference>
<dbReference type="InterPro" id="IPR006575">
    <property type="entry name" value="RWD_dom"/>
</dbReference>
<protein>
    <submittedName>
        <fullName evidence="3">RNF25-like protein</fullName>
    </submittedName>
</protein>
<dbReference type="PANTHER" id="PTHR13198">
    <property type="entry name" value="RING FINGER PROTEIN 25"/>
    <property type="match status" value="1"/>
</dbReference>
<feature type="compositionally biased region" description="Basic and acidic residues" evidence="1">
    <location>
        <begin position="120"/>
        <end position="153"/>
    </location>
</feature>
<dbReference type="EMBL" id="CP111015">
    <property type="protein sequence ID" value="WAR02022.1"/>
    <property type="molecule type" value="Genomic_DNA"/>
</dbReference>
<dbReference type="InterPro" id="IPR016135">
    <property type="entry name" value="UBQ-conjugating_enzyme/RWD"/>
</dbReference>
<feature type="compositionally biased region" description="Basic and acidic residues" evidence="1">
    <location>
        <begin position="217"/>
        <end position="262"/>
    </location>
</feature>
<gene>
    <name evidence="3" type="ORF">MAR_008580</name>
</gene>
<evidence type="ECO:0000313" key="4">
    <source>
        <dbReference type="Proteomes" id="UP001164746"/>
    </source>
</evidence>
<dbReference type="PANTHER" id="PTHR13198:SF4">
    <property type="entry name" value="E3 UBIQUITIN-PROTEIN LIGASE RNF25"/>
    <property type="match status" value="1"/>
</dbReference>
<reference evidence="3" key="1">
    <citation type="submission" date="2022-11" db="EMBL/GenBank/DDBJ databases">
        <title>Centuries of genome instability and evolution in soft-shell clam transmissible cancer (bioRxiv).</title>
        <authorList>
            <person name="Hart S.F.M."/>
            <person name="Yonemitsu M.A."/>
            <person name="Giersch R.M."/>
            <person name="Beal B.F."/>
            <person name="Arriagada G."/>
            <person name="Davis B.W."/>
            <person name="Ostrander E.A."/>
            <person name="Goff S.P."/>
            <person name="Metzger M.J."/>
        </authorList>
    </citation>
    <scope>NUCLEOTIDE SEQUENCE</scope>
    <source>
        <strain evidence="3">MELC-2E11</strain>
        <tissue evidence="3">Siphon/mantle</tissue>
    </source>
</reference>
<dbReference type="PROSITE" id="PS50908">
    <property type="entry name" value="RWD"/>
    <property type="match status" value="1"/>
</dbReference>
<dbReference type="CDD" id="cd23818">
    <property type="entry name" value="RWD_RNF25"/>
    <property type="match status" value="1"/>
</dbReference>
<evidence type="ECO:0000313" key="3">
    <source>
        <dbReference type="EMBL" id="WAR02022.1"/>
    </source>
</evidence>
<keyword evidence="4" id="KW-1185">Reference proteome</keyword>
<dbReference type="Proteomes" id="UP001164746">
    <property type="component" value="Chromosome 4"/>
</dbReference>
<feature type="domain" description="RWD" evidence="2">
    <location>
        <begin position="8"/>
        <end position="117"/>
    </location>
</feature>
<dbReference type="InterPro" id="IPR039133">
    <property type="entry name" value="RNF25"/>
</dbReference>
<evidence type="ECO:0000256" key="1">
    <source>
        <dbReference type="SAM" id="MobiDB-lite"/>
    </source>
</evidence>
<accession>A0ABY7DZJ4</accession>
<proteinExistence type="predicted"/>
<dbReference type="SMART" id="SM00591">
    <property type="entry name" value="RWD"/>
    <property type="match status" value="1"/>
</dbReference>
<feature type="compositionally biased region" description="Basic and acidic residues" evidence="1">
    <location>
        <begin position="194"/>
        <end position="210"/>
    </location>
</feature>
<organism evidence="3 4">
    <name type="scientific">Mya arenaria</name>
    <name type="common">Soft-shell clam</name>
    <dbReference type="NCBI Taxonomy" id="6604"/>
    <lineage>
        <taxon>Eukaryota</taxon>
        <taxon>Metazoa</taxon>
        <taxon>Spiralia</taxon>
        <taxon>Lophotrochozoa</taxon>
        <taxon>Mollusca</taxon>
        <taxon>Bivalvia</taxon>
        <taxon>Autobranchia</taxon>
        <taxon>Heteroconchia</taxon>
        <taxon>Euheterodonta</taxon>
        <taxon>Imparidentia</taxon>
        <taxon>Neoheterodontei</taxon>
        <taxon>Myida</taxon>
        <taxon>Myoidea</taxon>
        <taxon>Myidae</taxon>
        <taxon>Mya</taxon>
    </lineage>
</organism>
<evidence type="ECO:0000259" key="2">
    <source>
        <dbReference type="PROSITE" id="PS50908"/>
    </source>
</evidence>
<name>A0ABY7DZJ4_MYAAR</name>
<feature type="region of interest" description="Disordered" evidence="1">
    <location>
        <begin position="194"/>
        <end position="262"/>
    </location>
</feature>
<dbReference type="Gene3D" id="3.10.110.10">
    <property type="entry name" value="Ubiquitin Conjugating Enzyme"/>
    <property type="match status" value="1"/>
</dbReference>
<dbReference type="SUPFAM" id="SSF54495">
    <property type="entry name" value="UBC-like"/>
    <property type="match status" value="1"/>
</dbReference>